<proteinExistence type="predicted"/>
<reference evidence="1" key="1">
    <citation type="submission" date="2023-05" db="EMBL/GenBank/DDBJ databases">
        <title>Nepenthes gracilis genome sequencing.</title>
        <authorList>
            <person name="Fukushima K."/>
        </authorList>
    </citation>
    <scope>NUCLEOTIDE SEQUENCE</scope>
    <source>
        <strain evidence="1">SING2019-196</strain>
    </source>
</reference>
<dbReference type="EMBL" id="BSYO01000029">
    <property type="protein sequence ID" value="GMH25320.1"/>
    <property type="molecule type" value="Genomic_DNA"/>
</dbReference>
<comment type="caution">
    <text evidence="1">The sequence shown here is derived from an EMBL/GenBank/DDBJ whole genome shotgun (WGS) entry which is preliminary data.</text>
</comment>
<organism evidence="1 2">
    <name type="scientific">Nepenthes gracilis</name>
    <name type="common">Slender pitcher plant</name>
    <dbReference type="NCBI Taxonomy" id="150966"/>
    <lineage>
        <taxon>Eukaryota</taxon>
        <taxon>Viridiplantae</taxon>
        <taxon>Streptophyta</taxon>
        <taxon>Embryophyta</taxon>
        <taxon>Tracheophyta</taxon>
        <taxon>Spermatophyta</taxon>
        <taxon>Magnoliopsida</taxon>
        <taxon>eudicotyledons</taxon>
        <taxon>Gunneridae</taxon>
        <taxon>Pentapetalae</taxon>
        <taxon>Caryophyllales</taxon>
        <taxon>Nepenthaceae</taxon>
        <taxon>Nepenthes</taxon>
    </lineage>
</organism>
<evidence type="ECO:0000313" key="1">
    <source>
        <dbReference type="EMBL" id="GMH25320.1"/>
    </source>
</evidence>
<sequence>MQAQPGRPPIDPVVVLLHPILDPLLHEILGPLCPLLCKSSQPSNTAHAFSSLFPPWAVCAPTASQSSAYHQLRALTVRAPLCSLAVCAPLSSLAIHESLDPCAYLAIRAPLESCKAYLHLLSQPAGFSSWAECPNQPNGHPAILLLGALGRPHPSGRRTHCLDLGGPGKTTAVSTEETLVDAASSPFWFRSSGLSFVISIDHSPSCWEGRRLEGNPNFP</sequence>
<keyword evidence="2" id="KW-1185">Reference proteome</keyword>
<name>A0AAD3Y2P5_NEPGR</name>
<accession>A0AAD3Y2P5</accession>
<dbReference type="Proteomes" id="UP001279734">
    <property type="component" value="Unassembled WGS sequence"/>
</dbReference>
<protein>
    <submittedName>
        <fullName evidence="1">Uncharacterized protein</fullName>
    </submittedName>
</protein>
<gene>
    <name evidence="1" type="ORF">Nepgr_027163</name>
</gene>
<evidence type="ECO:0000313" key="2">
    <source>
        <dbReference type="Proteomes" id="UP001279734"/>
    </source>
</evidence>
<dbReference type="AlphaFoldDB" id="A0AAD3Y2P5"/>